<name>A0AAU9G6R4_DROMD</name>
<evidence type="ECO:0000256" key="3">
    <source>
        <dbReference type="ARBA" id="ARBA00023242"/>
    </source>
</evidence>
<keyword evidence="3" id="KW-0539">Nucleus</keyword>
<dbReference type="InterPro" id="IPR002775">
    <property type="entry name" value="DNA/RNA-bd_Alba-like"/>
</dbReference>
<evidence type="ECO:0000313" key="7">
    <source>
        <dbReference type="Proteomes" id="UP001500889"/>
    </source>
</evidence>
<comment type="similarity">
    <text evidence="2">Belongs to the histone-like Alba family.</text>
</comment>
<feature type="domain" description="DNA/RNA-binding protein Alba-like" evidence="5">
    <location>
        <begin position="34"/>
        <end position="96"/>
    </location>
</feature>
<dbReference type="FunFam" id="3.30.110.20:FF:000010">
    <property type="entry name" value="Uncharacterized protein, isoform A"/>
    <property type="match status" value="1"/>
</dbReference>
<protein>
    <submittedName>
        <fullName evidence="6">Ribonuclease P protein subunit p25-like protein</fullName>
    </submittedName>
</protein>
<dbReference type="PANTHER" id="PTHR13516:SF4">
    <property type="entry name" value="FI09323P"/>
    <property type="match status" value="1"/>
</dbReference>
<dbReference type="GO" id="GO:0001682">
    <property type="term" value="P:tRNA 5'-leader removal"/>
    <property type="evidence" value="ECO:0007669"/>
    <property type="project" value="TreeGrafter"/>
</dbReference>
<dbReference type="Proteomes" id="UP001500889">
    <property type="component" value="Chromosome E"/>
</dbReference>
<dbReference type="InterPro" id="IPR051958">
    <property type="entry name" value="Alba-like_NAB"/>
</dbReference>
<feature type="compositionally biased region" description="Pro residues" evidence="4">
    <location>
        <begin position="194"/>
        <end position="203"/>
    </location>
</feature>
<accession>A0AAU9G6R4</accession>
<dbReference type="GO" id="GO:0005634">
    <property type="term" value="C:nucleus"/>
    <property type="evidence" value="ECO:0007669"/>
    <property type="project" value="UniProtKB-SubCell"/>
</dbReference>
<dbReference type="SUPFAM" id="SSF82704">
    <property type="entry name" value="AlbA-like"/>
    <property type="match status" value="1"/>
</dbReference>
<organism evidence="6 7">
    <name type="scientific">Drosophila madeirensis</name>
    <name type="common">Fruit fly</name>
    <dbReference type="NCBI Taxonomy" id="30013"/>
    <lineage>
        <taxon>Eukaryota</taxon>
        <taxon>Metazoa</taxon>
        <taxon>Ecdysozoa</taxon>
        <taxon>Arthropoda</taxon>
        <taxon>Hexapoda</taxon>
        <taxon>Insecta</taxon>
        <taxon>Pterygota</taxon>
        <taxon>Neoptera</taxon>
        <taxon>Endopterygota</taxon>
        <taxon>Diptera</taxon>
        <taxon>Brachycera</taxon>
        <taxon>Muscomorpha</taxon>
        <taxon>Ephydroidea</taxon>
        <taxon>Drosophilidae</taxon>
        <taxon>Drosophila</taxon>
        <taxon>Sophophora</taxon>
    </lineage>
</organism>
<feature type="compositionally biased region" description="Polar residues" evidence="4">
    <location>
        <begin position="135"/>
        <end position="151"/>
    </location>
</feature>
<reference evidence="6 7" key="1">
    <citation type="submission" date="2024-02" db="EMBL/GenBank/DDBJ databases">
        <title>A chromosome-level genome assembly of Drosophila madeirensis, a fruit fly species endemic to Madeira island.</title>
        <authorList>
            <person name="Tomihara K."/>
            <person name="Llopart A."/>
            <person name="Yamamoto D."/>
        </authorList>
    </citation>
    <scope>NUCLEOTIDE SEQUENCE [LARGE SCALE GENOMIC DNA]</scope>
    <source>
        <strain evidence="6 7">RF1</strain>
    </source>
</reference>
<evidence type="ECO:0000256" key="4">
    <source>
        <dbReference type="SAM" id="MobiDB-lite"/>
    </source>
</evidence>
<dbReference type="PANTHER" id="PTHR13516">
    <property type="entry name" value="RIBONUCLEASE P SUBUNIT P25"/>
    <property type="match status" value="1"/>
</dbReference>
<dbReference type="GO" id="GO:0003723">
    <property type="term" value="F:RNA binding"/>
    <property type="evidence" value="ECO:0007669"/>
    <property type="project" value="TreeGrafter"/>
</dbReference>
<keyword evidence="7" id="KW-1185">Reference proteome</keyword>
<dbReference type="Pfam" id="PF01918">
    <property type="entry name" value="Alba"/>
    <property type="match status" value="1"/>
</dbReference>
<evidence type="ECO:0000259" key="5">
    <source>
        <dbReference type="Pfam" id="PF01918"/>
    </source>
</evidence>
<feature type="region of interest" description="Disordered" evidence="4">
    <location>
        <begin position="134"/>
        <end position="203"/>
    </location>
</feature>
<evidence type="ECO:0000256" key="2">
    <source>
        <dbReference type="ARBA" id="ARBA00008018"/>
    </source>
</evidence>
<dbReference type="AlphaFoldDB" id="A0AAU9G6R4"/>
<dbReference type="EMBL" id="AP029267">
    <property type="protein sequence ID" value="BFG04127.1"/>
    <property type="molecule type" value="Genomic_DNA"/>
</dbReference>
<feature type="compositionally biased region" description="Low complexity" evidence="4">
    <location>
        <begin position="153"/>
        <end position="168"/>
    </location>
</feature>
<dbReference type="Gene3D" id="3.30.110.20">
    <property type="entry name" value="Alba-like domain"/>
    <property type="match status" value="1"/>
</dbReference>
<dbReference type="GO" id="GO:0000172">
    <property type="term" value="C:ribonuclease MRP complex"/>
    <property type="evidence" value="ECO:0007669"/>
    <property type="project" value="TreeGrafter"/>
</dbReference>
<gene>
    <name evidence="6" type="ORF">DMAD_03168</name>
</gene>
<feature type="compositionally biased region" description="Polar residues" evidence="4">
    <location>
        <begin position="178"/>
        <end position="191"/>
    </location>
</feature>
<dbReference type="InterPro" id="IPR036882">
    <property type="entry name" value="Alba-like_dom_sf"/>
</dbReference>
<comment type="subcellular location">
    <subcellularLocation>
        <location evidence="1">Nucleus</location>
    </subcellularLocation>
</comment>
<sequence length="203" mass="22822">MMHYRKAENVERELSKSELPFDDCIAKDLKDILWMQVKGGTKVSNVIEFAQAALNKGEHRSLVWSGSGGGVVKTISCAEVLKRSHPLYQVTRMAYNSVEEHWKPQMEGLEEIIVNRQIPTLHILMSLDELPESVQGVQKPNTTSDYWQDNGTPARPQHRQQQQGAAGRANKRPRFGRNKQQQGNPECSTEQVPVPVPSPSPAQ</sequence>
<proteinExistence type="inferred from homology"/>
<evidence type="ECO:0000313" key="6">
    <source>
        <dbReference type="EMBL" id="BFG04127.1"/>
    </source>
</evidence>
<evidence type="ECO:0000256" key="1">
    <source>
        <dbReference type="ARBA" id="ARBA00004123"/>
    </source>
</evidence>